<dbReference type="GO" id="GO:0006071">
    <property type="term" value="P:glycerol metabolic process"/>
    <property type="evidence" value="ECO:0007669"/>
    <property type="project" value="UniProtKB-KW"/>
</dbReference>
<dbReference type="EMBL" id="FNKH01000002">
    <property type="protein sequence ID" value="SDQ82882.1"/>
    <property type="molecule type" value="Genomic_DNA"/>
</dbReference>
<dbReference type="SUPFAM" id="SSF46785">
    <property type="entry name" value="Winged helix' DNA-binding domain"/>
    <property type="match status" value="1"/>
</dbReference>
<dbReference type="Pfam" id="PF01614">
    <property type="entry name" value="IclR_C"/>
    <property type="match status" value="1"/>
</dbReference>
<dbReference type="OrthoDB" id="8479143at2"/>
<dbReference type="InterPro" id="IPR036390">
    <property type="entry name" value="WH_DNA-bd_sf"/>
</dbReference>
<dbReference type="GO" id="GO:0003700">
    <property type="term" value="F:DNA-binding transcription factor activity"/>
    <property type="evidence" value="ECO:0007669"/>
    <property type="project" value="TreeGrafter"/>
</dbReference>
<evidence type="ECO:0000313" key="9">
    <source>
        <dbReference type="EMBL" id="SDQ82882.1"/>
    </source>
</evidence>
<evidence type="ECO:0000256" key="3">
    <source>
        <dbReference type="ARBA" id="ARBA00023125"/>
    </source>
</evidence>
<evidence type="ECO:0000256" key="6">
    <source>
        <dbReference type="ARBA" id="ARBA00070406"/>
    </source>
</evidence>
<feature type="domain" description="IclR-ED" evidence="8">
    <location>
        <begin position="86"/>
        <end position="272"/>
    </location>
</feature>
<dbReference type="PROSITE" id="PS51077">
    <property type="entry name" value="HTH_ICLR"/>
    <property type="match status" value="1"/>
</dbReference>
<evidence type="ECO:0000256" key="2">
    <source>
        <dbReference type="ARBA" id="ARBA00023015"/>
    </source>
</evidence>
<reference evidence="9 10" key="1">
    <citation type="submission" date="2016-10" db="EMBL/GenBank/DDBJ databases">
        <authorList>
            <person name="de Groot N.N."/>
        </authorList>
    </citation>
    <scope>NUCLEOTIDE SEQUENCE [LARGE SCALE GENOMIC DNA]</scope>
    <source>
        <strain evidence="9 10">DSM 20117</strain>
    </source>
</reference>
<evidence type="ECO:0000256" key="4">
    <source>
        <dbReference type="ARBA" id="ARBA00023163"/>
    </source>
</evidence>
<proteinExistence type="predicted"/>
<evidence type="ECO:0000259" key="7">
    <source>
        <dbReference type="PROSITE" id="PS51077"/>
    </source>
</evidence>
<dbReference type="KEGG" id="acry:AC20117_03795"/>
<dbReference type="InterPro" id="IPR036388">
    <property type="entry name" value="WH-like_DNA-bd_sf"/>
</dbReference>
<dbReference type="InterPro" id="IPR050707">
    <property type="entry name" value="HTH_MetabolicPath_Reg"/>
</dbReference>
<evidence type="ECO:0000256" key="5">
    <source>
        <dbReference type="ARBA" id="ARBA00058938"/>
    </source>
</evidence>
<dbReference type="STRING" id="37928.SAMN04489742_2730"/>
<dbReference type="InterPro" id="IPR029016">
    <property type="entry name" value="GAF-like_dom_sf"/>
</dbReference>
<dbReference type="InterPro" id="IPR014757">
    <property type="entry name" value="Tscrpt_reg_IclR_C"/>
</dbReference>
<dbReference type="GO" id="GO:0045892">
    <property type="term" value="P:negative regulation of DNA-templated transcription"/>
    <property type="evidence" value="ECO:0007669"/>
    <property type="project" value="TreeGrafter"/>
</dbReference>
<dbReference type="Proteomes" id="UP000181917">
    <property type="component" value="Unassembled WGS sequence"/>
</dbReference>
<dbReference type="FunFam" id="1.10.10.10:FF:000056">
    <property type="entry name" value="IclR family transcriptional regulator"/>
    <property type="match status" value="1"/>
</dbReference>
<dbReference type="SMART" id="SM00346">
    <property type="entry name" value="HTH_ICLR"/>
    <property type="match status" value="1"/>
</dbReference>
<dbReference type="AlphaFoldDB" id="A0A1H1E287"/>
<comment type="function">
    <text evidence="5">May be an activator protein for the gylABX operon.</text>
</comment>
<dbReference type="SUPFAM" id="SSF55781">
    <property type="entry name" value="GAF domain-like"/>
    <property type="match status" value="1"/>
</dbReference>
<dbReference type="Gene3D" id="1.10.10.10">
    <property type="entry name" value="Winged helix-like DNA-binding domain superfamily/Winged helix DNA-binding domain"/>
    <property type="match status" value="1"/>
</dbReference>
<dbReference type="RefSeq" id="WP_074700920.1">
    <property type="nucleotide sequence ID" value="NZ_CP018863.1"/>
</dbReference>
<keyword evidence="2" id="KW-0805">Transcription regulation</keyword>
<evidence type="ECO:0000259" key="8">
    <source>
        <dbReference type="PROSITE" id="PS51078"/>
    </source>
</evidence>
<dbReference type="GO" id="GO:0003677">
    <property type="term" value="F:DNA binding"/>
    <property type="evidence" value="ECO:0007669"/>
    <property type="project" value="UniProtKB-KW"/>
</dbReference>
<keyword evidence="10" id="KW-1185">Reference proteome</keyword>
<accession>A0A1H1E287</accession>
<evidence type="ECO:0000313" key="10">
    <source>
        <dbReference type="Proteomes" id="UP000181917"/>
    </source>
</evidence>
<dbReference type="Pfam" id="PF09339">
    <property type="entry name" value="HTH_IclR"/>
    <property type="match status" value="1"/>
</dbReference>
<dbReference type="PANTHER" id="PTHR30136">
    <property type="entry name" value="HELIX-TURN-HELIX TRANSCRIPTIONAL REGULATOR, ICLR FAMILY"/>
    <property type="match status" value="1"/>
</dbReference>
<name>A0A1H1E287_9MICC</name>
<sequence length="272" mass="29670">MSAPSAVPARAGTAALSGIREVKSAARTVEVLEFLAARRNRPVTIRELCSELSAPRSSIYALLRTLTDLGWVRTDPTRSMYSIGIRALLAGTTYLDTDPLLRIVQPHLEELGKRLGETVHYGRLDGSDIVYLATQESPAYERKSNRVGRRLPAYATSLGKAVLANLGTDVDAHLPEKLLPLTQHTITSRRKLKADLEASRKRGYALDNEENTLGLRCFGVGLDLDDSGGDALSCSVPLDRLSPPREQEIVNELLATATLMRKIVRSLDGLLG</sequence>
<feature type="domain" description="HTH iclR-type" evidence="7">
    <location>
        <begin position="22"/>
        <end position="85"/>
    </location>
</feature>
<keyword evidence="3 9" id="KW-0238">DNA-binding</keyword>
<dbReference type="PROSITE" id="PS51078">
    <property type="entry name" value="ICLR_ED"/>
    <property type="match status" value="1"/>
</dbReference>
<keyword evidence="4" id="KW-0804">Transcription</keyword>
<keyword evidence="1" id="KW-0319">Glycerol metabolism</keyword>
<evidence type="ECO:0000256" key="1">
    <source>
        <dbReference type="ARBA" id="ARBA00022798"/>
    </source>
</evidence>
<gene>
    <name evidence="9" type="ORF">SAMN04489742_2730</name>
</gene>
<dbReference type="InterPro" id="IPR005471">
    <property type="entry name" value="Tscrpt_reg_IclR_N"/>
</dbReference>
<organism evidence="9 10">
    <name type="scientific">Crystallibacter crystallopoietes</name>
    <dbReference type="NCBI Taxonomy" id="37928"/>
    <lineage>
        <taxon>Bacteria</taxon>
        <taxon>Bacillati</taxon>
        <taxon>Actinomycetota</taxon>
        <taxon>Actinomycetes</taxon>
        <taxon>Micrococcales</taxon>
        <taxon>Micrococcaceae</taxon>
        <taxon>Crystallibacter</taxon>
    </lineage>
</organism>
<dbReference type="Gene3D" id="3.30.450.40">
    <property type="match status" value="1"/>
</dbReference>
<protein>
    <recommendedName>
        <fullName evidence="6">Glycerol operon regulatory protein</fullName>
    </recommendedName>
</protein>
<dbReference type="PANTHER" id="PTHR30136:SF24">
    <property type="entry name" value="HTH-TYPE TRANSCRIPTIONAL REPRESSOR ALLR"/>
    <property type="match status" value="1"/>
</dbReference>